<evidence type="ECO:0000313" key="4">
    <source>
        <dbReference type="Proteomes" id="UP000717328"/>
    </source>
</evidence>
<evidence type="ECO:0000256" key="2">
    <source>
        <dbReference type="SAM" id="Phobius"/>
    </source>
</evidence>
<organism evidence="3 4">
    <name type="scientific">Sphagnurus paluster</name>
    <dbReference type="NCBI Taxonomy" id="117069"/>
    <lineage>
        <taxon>Eukaryota</taxon>
        <taxon>Fungi</taxon>
        <taxon>Dikarya</taxon>
        <taxon>Basidiomycota</taxon>
        <taxon>Agaricomycotina</taxon>
        <taxon>Agaricomycetes</taxon>
        <taxon>Agaricomycetidae</taxon>
        <taxon>Agaricales</taxon>
        <taxon>Tricholomatineae</taxon>
        <taxon>Lyophyllaceae</taxon>
        <taxon>Sphagnurus</taxon>
    </lineage>
</organism>
<dbReference type="EMBL" id="JABCKI010005789">
    <property type="protein sequence ID" value="KAG5637988.1"/>
    <property type="molecule type" value="Genomic_DNA"/>
</dbReference>
<keyword evidence="4" id="KW-1185">Reference proteome</keyword>
<keyword evidence="2" id="KW-1133">Transmembrane helix</keyword>
<protein>
    <submittedName>
        <fullName evidence="3">Uncharacterized protein</fullName>
    </submittedName>
</protein>
<feature type="region of interest" description="Disordered" evidence="1">
    <location>
        <begin position="176"/>
        <end position="274"/>
    </location>
</feature>
<evidence type="ECO:0000256" key="1">
    <source>
        <dbReference type="SAM" id="MobiDB-lite"/>
    </source>
</evidence>
<evidence type="ECO:0000313" key="3">
    <source>
        <dbReference type="EMBL" id="KAG5637988.1"/>
    </source>
</evidence>
<sequence length="454" mass="49949">MWANKTLGVSCTVENTAYIAYEANGEFIDIVSRGDCQLGLYCDAATTLCMAEKNLGEACTADKECASWNCLTSGVCGVSESVPHHFAIWVYIIVGLGIFGGMFGTLFFLFFTHRKQRDEEREKRLQYWREQNAFHQNLLQMRETARPAITGFSQRGLYKQKAAAVRRTMTSISSIDTVVPRSTTPSGSGPQILSGSPKGLKGKQRESDVAYDDEQLVVDSPPADNLAYPPTNDDAEDTRRIEQNLKRWDAAERQRRKAARESTPASPSLVSDVSRRASLLWSGKRARHRNDSSLGNHVALQSQENINTVPLDDINATPTPSPSPSPCPSPQPRQSTNPDDPFANPPEALSPFADSHQLTHSSAMDSDHDGFLSPNLSSRTPPGPPMPLGLPPPRTPPPPVDAPPRPTSPPLSSRIKLHEPPPKETRWWHEWLCGCGEGPDRGGEYQAGRTNPFE</sequence>
<dbReference type="AlphaFoldDB" id="A0A9P7FTR6"/>
<reference evidence="3" key="1">
    <citation type="submission" date="2021-02" db="EMBL/GenBank/DDBJ databases">
        <authorList>
            <person name="Nieuwenhuis M."/>
            <person name="Van De Peppel L.J.J."/>
        </authorList>
    </citation>
    <scope>NUCLEOTIDE SEQUENCE</scope>
    <source>
        <strain evidence="3">D49</strain>
    </source>
</reference>
<accession>A0A9P7FTR6</accession>
<gene>
    <name evidence="3" type="ORF">H0H81_002349</name>
</gene>
<feature type="compositionally biased region" description="Pro residues" evidence="1">
    <location>
        <begin position="319"/>
        <end position="331"/>
    </location>
</feature>
<comment type="caution">
    <text evidence="3">The sequence shown here is derived from an EMBL/GenBank/DDBJ whole genome shotgun (WGS) entry which is preliminary data.</text>
</comment>
<feature type="compositionally biased region" description="Pro residues" evidence="1">
    <location>
        <begin position="381"/>
        <end position="409"/>
    </location>
</feature>
<name>A0A9P7FTR6_9AGAR</name>
<feature type="region of interest" description="Disordered" evidence="1">
    <location>
        <begin position="310"/>
        <end position="423"/>
    </location>
</feature>
<feature type="compositionally biased region" description="Basic and acidic residues" evidence="1">
    <location>
        <begin position="237"/>
        <end position="253"/>
    </location>
</feature>
<reference evidence="3" key="2">
    <citation type="submission" date="2021-10" db="EMBL/GenBank/DDBJ databases">
        <title>Phylogenomics reveals ancestral predisposition of the termite-cultivated fungus Termitomyces towards a domesticated lifestyle.</title>
        <authorList>
            <person name="Auxier B."/>
            <person name="Grum-Grzhimaylo A."/>
            <person name="Cardenas M.E."/>
            <person name="Lodge J.D."/>
            <person name="Laessoe T."/>
            <person name="Pedersen O."/>
            <person name="Smith M.E."/>
            <person name="Kuyper T.W."/>
            <person name="Franco-Molano E.A."/>
            <person name="Baroni T.J."/>
            <person name="Aanen D.K."/>
        </authorList>
    </citation>
    <scope>NUCLEOTIDE SEQUENCE</scope>
    <source>
        <strain evidence="3">D49</strain>
    </source>
</reference>
<dbReference type="Proteomes" id="UP000717328">
    <property type="component" value="Unassembled WGS sequence"/>
</dbReference>
<feature type="compositionally biased region" description="Polar residues" evidence="1">
    <location>
        <begin position="176"/>
        <end position="194"/>
    </location>
</feature>
<keyword evidence="2" id="KW-0472">Membrane</keyword>
<feature type="transmembrane region" description="Helical" evidence="2">
    <location>
        <begin position="88"/>
        <end position="111"/>
    </location>
</feature>
<proteinExistence type="predicted"/>
<keyword evidence="2" id="KW-0812">Transmembrane</keyword>
<dbReference type="OrthoDB" id="195231at2759"/>